<dbReference type="InterPro" id="IPR044751">
    <property type="entry name" value="Ion_transp-like_CBS"/>
</dbReference>
<feature type="transmembrane region" description="Helical" evidence="9">
    <location>
        <begin position="129"/>
        <end position="154"/>
    </location>
</feature>
<feature type="domain" description="CBS" evidence="10">
    <location>
        <begin position="274"/>
        <end position="331"/>
    </location>
</feature>
<dbReference type="InterPro" id="IPR016169">
    <property type="entry name" value="FAD-bd_PCMH_sub2"/>
</dbReference>
<dbReference type="PROSITE" id="PS51846">
    <property type="entry name" value="CNNM"/>
    <property type="match status" value="1"/>
</dbReference>
<evidence type="ECO:0008006" key="14">
    <source>
        <dbReference type="Google" id="ProtNLM"/>
    </source>
</evidence>
<keyword evidence="5 7" id="KW-0129">CBS domain</keyword>
<gene>
    <name evidence="12" type="ORF">AMJ39_04030</name>
</gene>
<dbReference type="PATRIC" id="fig|1703770.3.peg.1627"/>
<dbReference type="InterPro" id="IPR046342">
    <property type="entry name" value="CBS_dom_sf"/>
</dbReference>
<comment type="caution">
    <text evidence="12">The sequence shown here is derived from an EMBL/GenBank/DDBJ whole genome shotgun (WGS) entry which is preliminary data.</text>
</comment>
<dbReference type="PANTHER" id="PTHR22777:SF17">
    <property type="entry name" value="UPF0053 PROTEIN SLL0260"/>
    <property type="match status" value="1"/>
</dbReference>
<reference evidence="12 13" key="1">
    <citation type="journal article" date="2015" name="Microbiome">
        <title>Genomic resolution of linkages in carbon, nitrogen, and sulfur cycling among widespread estuary sediment bacteria.</title>
        <authorList>
            <person name="Baker B.J."/>
            <person name="Lazar C.S."/>
            <person name="Teske A.P."/>
            <person name="Dick G.J."/>
        </authorList>
    </citation>
    <scope>NUCLEOTIDE SEQUENCE [LARGE SCALE GENOMIC DNA]</scope>
    <source>
        <strain evidence="12">DG_24</strain>
    </source>
</reference>
<dbReference type="Pfam" id="PF01595">
    <property type="entry name" value="CNNM"/>
    <property type="match status" value="1"/>
</dbReference>
<dbReference type="InterPro" id="IPR000644">
    <property type="entry name" value="CBS_dom"/>
</dbReference>
<dbReference type="SUPFAM" id="SSF56176">
    <property type="entry name" value="FAD-binding/transporter-associated domain-like"/>
    <property type="match status" value="1"/>
</dbReference>
<evidence type="ECO:0000256" key="3">
    <source>
        <dbReference type="ARBA" id="ARBA00022737"/>
    </source>
</evidence>
<dbReference type="SMART" id="SM01091">
    <property type="entry name" value="CorC_HlyC"/>
    <property type="match status" value="1"/>
</dbReference>
<feature type="transmembrane region" description="Helical" evidence="9">
    <location>
        <begin position="6"/>
        <end position="32"/>
    </location>
</feature>
<dbReference type="GO" id="GO:0005886">
    <property type="term" value="C:plasma membrane"/>
    <property type="evidence" value="ECO:0007669"/>
    <property type="project" value="TreeGrafter"/>
</dbReference>
<evidence type="ECO:0000259" key="10">
    <source>
        <dbReference type="PROSITE" id="PS51371"/>
    </source>
</evidence>
<dbReference type="InterPro" id="IPR036318">
    <property type="entry name" value="FAD-bd_PCMH-like_sf"/>
</dbReference>
<dbReference type="Gene3D" id="3.10.580.10">
    <property type="entry name" value="CBS-domain"/>
    <property type="match status" value="1"/>
</dbReference>
<evidence type="ECO:0000256" key="9">
    <source>
        <dbReference type="SAM" id="Phobius"/>
    </source>
</evidence>
<dbReference type="CDD" id="cd04590">
    <property type="entry name" value="CBS_pair_CorC_HlyC_assoc"/>
    <property type="match status" value="1"/>
</dbReference>
<feature type="domain" description="CNNM transmembrane" evidence="11">
    <location>
        <begin position="1"/>
        <end position="192"/>
    </location>
</feature>
<keyword evidence="4 8" id="KW-1133">Transmembrane helix</keyword>
<dbReference type="EMBL" id="LIZS01000015">
    <property type="protein sequence ID" value="KPJ53675.1"/>
    <property type="molecule type" value="Genomic_DNA"/>
</dbReference>
<keyword evidence="6 8" id="KW-0472">Membrane</keyword>
<dbReference type="PROSITE" id="PS51371">
    <property type="entry name" value="CBS"/>
    <property type="match status" value="1"/>
</dbReference>
<evidence type="ECO:0000313" key="13">
    <source>
        <dbReference type="Proteomes" id="UP000052008"/>
    </source>
</evidence>
<evidence type="ECO:0000259" key="11">
    <source>
        <dbReference type="PROSITE" id="PS51846"/>
    </source>
</evidence>
<dbReference type="GO" id="GO:0050660">
    <property type="term" value="F:flavin adenine dinucleotide binding"/>
    <property type="evidence" value="ECO:0007669"/>
    <property type="project" value="InterPro"/>
</dbReference>
<evidence type="ECO:0000313" key="12">
    <source>
        <dbReference type="EMBL" id="KPJ53675.1"/>
    </source>
</evidence>
<feature type="transmembrane region" description="Helical" evidence="9">
    <location>
        <begin position="61"/>
        <end position="85"/>
    </location>
</feature>
<keyword evidence="2 8" id="KW-0812">Transmembrane</keyword>
<evidence type="ECO:0000256" key="8">
    <source>
        <dbReference type="PROSITE-ProRule" id="PRU01193"/>
    </source>
</evidence>
<name>A0A0S7WU78_UNCT6</name>
<dbReference type="InterPro" id="IPR005170">
    <property type="entry name" value="Transptr-assoc_dom"/>
</dbReference>
<evidence type="ECO:0000256" key="2">
    <source>
        <dbReference type="ARBA" id="ARBA00022692"/>
    </source>
</evidence>
<dbReference type="Pfam" id="PF00571">
    <property type="entry name" value="CBS"/>
    <property type="match status" value="1"/>
</dbReference>
<dbReference type="Proteomes" id="UP000052008">
    <property type="component" value="Unassembled WGS sequence"/>
</dbReference>
<evidence type="ECO:0000256" key="7">
    <source>
        <dbReference type="PROSITE-ProRule" id="PRU00703"/>
    </source>
</evidence>
<sequence>MDDNPLISLFYLFCLLILSAFFSGSETALFSLPSLRIQHLRAEQGRRGQLLAALMGEAHRLLITLLIGNTIVNVAASAAATFLIVTTFQRLHLPESGGIALAIGGMTFLLLIFGEVVPKIYAVHRAERFSLRVVGLLTVAVKLASPFVAVFSALATLVSRTVGRTDREQVTEGELRMMARLGEEYGVLDEDEADVVQAIFDFGGKVVREVMTPRIDMCCVSDETTADQLLEYAREVNHSRIPTYRGTTDHITGVAYVKDILIQSAAGAAPVSRVAREAYVVPETKPIHELLREFQRLAVHIAIVTDEYGGTAGLVTLEDLLEEIVGEIIDEHDIVTERYRWIDSNTILVDARLSIDDLEDLTGRTFPEAEYDTVGGLVLVLAGRVPAAGDSFRFQDLTLRVEGVGDRRRITVVRISFIPEVS</sequence>
<proteinExistence type="predicted"/>
<evidence type="ECO:0000256" key="4">
    <source>
        <dbReference type="ARBA" id="ARBA00022989"/>
    </source>
</evidence>
<dbReference type="AlphaFoldDB" id="A0A0S7WU78"/>
<organism evidence="12 13">
    <name type="scientific">candidate division TA06 bacterium DG_24</name>
    <dbReference type="NCBI Taxonomy" id="1703770"/>
    <lineage>
        <taxon>Bacteria</taxon>
        <taxon>Bacteria division TA06</taxon>
    </lineage>
</organism>
<evidence type="ECO:0000256" key="5">
    <source>
        <dbReference type="ARBA" id="ARBA00023122"/>
    </source>
</evidence>
<dbReference type="FunFam" id="3.10.580.10:FF:000002">
    <property type="entry name" value="Magnesium/cobalt efflux protein CorC"/>
    <property type="match status" value="1"/>
</dbReference>
<feature type="transmembrane region" description="Helical" evidence="9">
    <location>
        <begin position="97"/>
        <end position="117"/>
    </location>
</feature>
<evidence type="ECO:0000256" key="6">
    <source>
        <dbReference type="ARBA" id="ARBA00023136"/>
    </source>
</evidence>
<dbReference type="Gene3D" id="3.30.465.10">
    <property type="match status" value="1"/>
</dbReference>
<dbReference type="Pfam" id="PF03471">
    <property type="entry name" value="CorC_HlyC"/>
    <property type="match status" value="1"/>
</dbReference>
<keyword evidence="3" id="KW-0677">Repeat</keyword>
<dbReference type="STRING" id="1703770.AMJ39_04030"/>
<comment type="subcellular location">
    <subcellularLocation>
        <location evidence="1">Membrane</location>
        <topology evidence="1">Multi-pass membrane protein</topology>
    </subcellularLocation>
</comment>
<protein>
    <recommendedName>
        <fullName evidence="14">Hemolysin</fullName>
    </recommendedName>
</protein>
<dbReference type="PANTHER" id="PTHR22777">
    <property type="entry name" value="HEMOLYSIN-RELATED"/>
    <property type="match status" value="1"/>
</dbReference>
<dbReference type="SUPFAM" id="SSF54631">
    <property type="entry name" value="CBS-domain pair"/>
    <property type="match status" value="1"/>
</dbReference>
<evidence type="ECO:0000256" key="1">
    <source>
        <dbReference type="ARBA" id="ARBA00004141"/>
    </source>
</evidence>
<dbReference type="InterPro" id="IPR002550">
    <property type="entry name" value="CNNM"/>
</dbReference>
<accession>A0A0S7WU78</accession>